<dbReference type="InterPro" id="IPR011992">
    <property type="entry name" value="EF-hand-dom_pair"/>
</dbReference>
<reference evidence="4 5" key="1">
    <citation type="submission" date="2019-12" db="EMBL/GenBank/DDBJ databases">
        <authorList>
            <person name="Floudas D."/>
            <person name="Bentzer J."/>
            <person name="Ahren D."/>
            <person name="Johansson T."/>
            <person name="Persson P."/>
            <person name="Tunlid A."/>
        </authorList>
    </citation>
    <scope>NUCLEOTIDE SEQUENCE [LARGE SCALE GENOMIC DNA]</scope>
    <source>
        <strain evidence="4 5">CBS 102.39</strain>
    </source>
</reference>
<dbReference type="CDD" id="cd00051">
    <property type="entry name" value="EFh"/>
    <property type="match status" value="2"/>
</dbReference>
<proteinExistence type="predicted"/>
<keyword evidence="5" id="KW-1185">Reference proteome</keyword>
<keyword evidence="1" id="KW-0677">Repeat</keyword>
<dbReference type="AlphaFoldDB" id="A0A8H4VJD0"/>
<evidence type="ECO:0000313" key="5">
    <source>
        <dbReference type="Proteomes" id="UP000521872"/>
    </source>
</evidence>
<dbReference type="GO" id="GO:0005509">
    <property type="term" value="F:calcium ion binding"/>
    <property type="evidence" value="ECO:0007669"/>
    <property type="project" value="InterPro"/>
</dbReference>
<accession>A0A8H4VJD0</accession>
<dbReference type="EMBL" id="JAACJL010000059">
    <property type="protein sequence ID" value="KAF4610049.1"/>
    <property type="molecule type" value="Genomic_DNA"/>
</dbReference>
<dbReference type="SUPFAM" id="SSF47473">
    <property type="entry name" value="EF-hand"/>
    <property type="match status" value="1"/>
</dbReference>
<gene>
    <name evidence="4" type="ORF">D9613_010666</name>
</gene>
<dbReference type="Gene3D" id="1.10.238.10">
    <property type="entry name" value="EF-hand"/>
    <property type="match status" value="2"/>
</dbReference>
<protein>
    <recommendedName>
        <fullName evidence="3">EF-hand domain-containing protein</fullName>
    </recommendedName>
</protein>
<sequence>MRSLGRHPTDEELRDILNRIDKDHNGTIDFAEFVDLMGKRELSLVSPALPGGKAAAVDLGITREEEELGELYAAFKEFDKDGSGKINITELGTVMNNLGEKLSEQELQMMIDEADLDGDHEISFSGENPIFCARNTHSTHYAVDGGFNLLHPWSQHIDAGGDVSVGCIAWLPVPRTAGDRSWRSSKGIACTLEWFSRSSRKARLGMCYILTLAARVSKLGWRKQSAIDLFKTQPLAKLQGNIEGTTNSHGSRPVRTIARLWKLERPLQTDTRY</sequence>
<evidence type="ECO:0000259" key="3">
    <source>
        <dbReference type="PROSITE" id="PS50222"/>
    </source>
</evidence>
<keyword evidence="2" id="KW-0106">Calcium</keyword>
<name>A0A8H4VJD0_9AGAR</name>
<dbReference type="Proteomes" id="UP000521872">
    <property type="component" value="Unassembled WGS sequence"/>
</dbReference>
<dbReference type="Pfam" id="PF13499">
    <property type="entry name" value="EF-hand_7"/>
    <property type="match status" value="2"/>
</dbReference>
<evidence type="ECO:0000313" key="4">
    <source>
        <dbReference type="EMBL" id="KAF4610049.1"/>
    </source>
</evidence>
<organism evidence="4 5">
    <name type="scientific">Agrocybe pediades</name>
    <dbReference type="NCBI Taxonomy" id="84607"/>
    <lineage>
        <taxon>Eukaryota</taxon>
        <taxon>Fungi</taxon>
        <taxon>Dikarya</taxon>
        <taxon>Basidiomycota</taxon>
        <taxon>Agaricomycotina</taxon>
        <taxon>Agaricomycetes</taxon>
        <taxon>Agaricomycetidae</taxon>
        <taxon>Agaricales</taxon>
        <taxon>Agaricineae</taxon>
        <taxon>Strophariaceae</taxon>
        <taxon>Agrocybe</taxon>
    </lineage>
</organism>
<dbReference type="PROSITE" id="PS50222">
    <property type="entry name" value="EF_HAND_2"/>
    <property type="match status" value="2"/>
</dbReference>
<comment type="caution">
    <text evidence="4">The sequence shown here is derived from an EMBL/GenBank/DDBJ whole genome shotgun (WGS) entry which is preliminary data.</text>
</comment>
<feature type="domain" description="EF-hand" evidence="3">
    <location>
        <begin position="66"/>
        <end position="101"/>
    </location>
</feature>
<evidence type="ECO:0000256" key="2">
    <source>
        <dbReference type="ARBA" id="ARBA00022837"/>
    </source>
</evidence>
<evidence type="ECO:0000256" key="1">
    <source>
        <dbReference type="ARBA" id="ARBA00022737"/>
    </source>
</evidence>
<dbReference type="FunFam" id="1.10.238.10:FF:000001">
    <property type="entry name" value="Calmodulin 1"/>
    <property type="match status" value="1"/>
</dbReference>
<dbReference type="PROSITE" id="PS00018">
    <property type="entry name" value="EF_HAND_1"/>
    <property type="match status" value="2"/>
</dbReference>
<dbReference type="InterPro" id="IPR050145">
    <property type="entry name" value="Centrin_CML-like"/>
</dbReference>
<feature type="domain" description="EF-hand" evidence="3">
    <location>
        <begin position="8"/>
        <end position="43"/>
    </location>
</feature>
<dbReference type="SMART" id="SM00054">
    <property type="entry name" value="EFh"/>
    <property type="match status" value="3"/>
</dbReference>
<dbReference type="InterPro" id="IPR002048">
    <property type="entry name" value="EF_hand_dom"/>
</dbReference>
<dbReference type="PANTHER" id="PTHR23050">
    <property type="entry name" value="CALCIUM BINDING PROTEIN"/>
    <property type="match status" value="1"/>
</dbReference>
<dbReference type="InterPro" id="IPR018247">
    <property type="entry name" value="EF_Hand_1_Ca_BS"/>
</dbReference>